<protein>
    <submittedName>
        <fullName evidence="1">DRADA repeat profile</fullName>
    </submittedName>
</protein>
<dbReference type="GeneID" id="82205462"/>
<dbReference type="AlphaFoldDB" id="A0A1V1I1D3"/>
<proteinExistence type="predicted"/>
<dbReference type="EMBL" id="LN555523">
    <property type="protein sequence ID" value="CED94035.1"/>
    <property type="molecule type" value="Genomic_DNA"/>
</dbReference>
<evidence type="ECO:0000313" key="1">
    <source>
        <dbReference type="EMBL" id="CED94035.1"/>
    </source>
</evidence>
<dbReference type="KEGG" id="ril:CRIB_1427"/>
<sequence>MVVKNKLAWSSIEAVNRDFGSCLYDLQNFKMLYNKEDMPPLWERYIKEGFKNYMVSFLELTKAMLYYKTIDLNIKSKNFYDYLLSCEYHNLLPKNSAIVIETLRKLRNDDSHGYDIPEFEEMYELFTENEDVFVSIRNSCNSNL</sequence>
<reference evidence="1 2" key="1">
    <citation type="submission" date="2014-04" db="EMBL/GenBank/DDBJ databases">
        <authorList>
            <person name="Hornung B.V."/>
        </authorList>
    </citation>
    <scope>NUCLEOTIDE SEQUENCE [LARGE SCALE GENOMIC DNA]</scope>
    <source>
        <strain evidence="1 2">CRIB</strain>
    </source>
</reference>
<accession>A0A1V1I1D3</accession>
<dbReference type="Proteomes" id="UP000245622">
    <property type="component" value="Chromosome 1"/>
</dbReference>
<dbReference type="RefSeq" id="WP_180701588.1">
    <property type="nucleotide sequence ID" value="NZ_CAJUCR010000040.1"/>
</dbReference>
<name>A0A1V1I1D3_9FIRM</name>
<keyword evidence="2" id="KW-1185">Reference proteome</keyword>
<organism evidence="1 2">
    <name type="scientific">Romboutsia ilealis</name>
    <dbReference type="NCBI Taxonomy" id="1115758"/>
    <lineage>
        <taxon>Bacteria</taxon>
        <taxon>Bacillati</taxon>
        <taxon>Bacillota</taxon>
        <taxon>Clostridia</taxon>
        <taxon>Peptostreptococcales</taxon>
        <taxon>Peptostreptococcaceae</taxon>
        <taxon>Romboutsia</taxon>
    </lineage>
</organism>
<evidence type="ECO:0000313" key="2">
    <source>
        <dbReference type="Proteomes" id="UP000245622"/>
    </source>
</evidence>
<gene>
    <name evidence="1" type="ORF">CRIB_1427</name>
</gene>